<comment type="caution">
    <text evidence="3">The sequence shown here is derived from an EMBL/GenBank/DDBJ whole genome shotgun (WGS) entry which is preliminary data.</text>
</comment>
<feature type="region of interest" description="Disordered" evidence="1">
    <location>
        <begin position="494"/>
        <end position="541"/>
    </location>
</feature>
<dbReference type="CDD" id="cd07187">
    <property type="entry name" value="YvcK_like"/>
    <property type="match status" value="1"/>
</dbReference>
<dbReference type="InterPro" id="IPR038136">
    <property type="entry name" value="CofD-like_dom_sf"/>
</dbReference>
<feature type="region of interest" description="Disordered" evidence="1">
    <location>
        <begin position="1"/>
        <end position="32"/>
    </location>
</feature>
<proteinExistence type="predicted"/>
<dbReference type="PANTHER" id="PTHR31240">
    <property type="entry name" value="MATERNAL EFFECT EMBRYO ARREST 18"/>
    <property type="match status" value="1"/>
</dbReference>
<feature type="domain" description="LDB19 N-terminal" evidence="2">
    <location>
        <begin position="107"/>
        <end position="281"/>
    </location>
</feature>
<dbReference type="InterPro" id="IPR024391">
    <property type="entry name" value="LDB19_N"/>
</dbReference>
<accession>A0ABR0KEP3</accession>
<feature type="region of interest" description="Disordered" evidence="1">
    <location>
        <begin position="1105"/>
        <end position="1135"/>
    </location>
</feature>
<organism evidence="3 4">
    <name type="scientific">Lithohypha guttulata</name>
    <dbReference type="NCBI Taxonomy" id="1690604"/>
    <lineage>
        <taxon>Eukaryota</taxon>
        <taxon>Fungi</taxon>
        <taxon>Dikarya</taxon>
        <taxon>Ascomycota</taxon>
        <taxon>Pezizomycotina</taxon>
        <taxon>Eurotiomycetes</taxon>
        <taxon>Chaetothyriomycetidae</taxon>
        <taxon>Chaetothyriales</taxon>
        <taxon>Trichomeriaceae</taxon>
        <taxon>Lithohypha</taxon>
    </lineage>
</organism>
<name>A0ABR0KEP3_9EURO</name>
<dbReference type="Pfam" id="PF01933">
    <property type="entry name" value="CofD"/>
    <property type="match status" value="1"/>
</dbReference>
<dbReference type="Pfam" id="PF13002">
    <property type="entry name" value="LDB19"/>
    <property type="match status" value="1"/>
</dbReference>
<reference evidence="3 4" key="1">
    <citation type="submission" date="2023-08" db="EMBL/GenBank/DDBJ databases">
        <title>Black Yeasts Isolated from many extreme environments.</title>
        <authorList>
            <person name="Coleine C."/>
            <person name="Stajich J.E."/>
            <person name="Selbmann L."/>
        </authorList>
    </citation>
    <scope>NUCLEOTIDE SEQUENCE [LARGE SCALE GENOMIC DNA]</scope>
    <source>
        <strain evidence="3 4">CCFEE 5885</strain>
    </source>
</reference>
<dbReference type="SUPFAM" id="SSF142338">
    <property type="entry name" value="CofD-like"/>
    <property type="match status" value="1"/>
</dbReference>
<dbReference type="PANTHER" id="PTHR31240:SF0">
    <property type="entry name" value="MATERNAL EFFECT EMBRYO ARREST 18"/>
    <property type="match status" value="1"/>
</dbReference>
<keyword evidence="4" id="KW-1185">Reference proteome</keyword>
<evidence type="ECO:0000259" key="2">
    <source>
        <dbReference type="Pfam" id="PF13002"/>
    </source>
</evidence>
<feature type="compositionally biased region" description="Basic and acidic residues" evidence="1">
    <location>
        <begin position="13"/>
        <end position="24"/>
    </location>
</feature>
<evidence type="ECO:0000313" key="3">
    <source>
        <dbReference type="EMBL" id="KAK5094577.1"/>
    </source>
</evidence>
<dbReference type="EMBL" id="JAVRRG010000033">
    <property type="protein sequence ID" value="KAK5094577.1"/>
    <property type="molecule type" value="Genomic_DNA"/>
</dbReference>
<protein>
    <submittedName>
        <fullName evidence="3">Endocytosis regulator</fullName>
    </submittedName>
</protein>
<dbReference type="InterPro" id="IPR002882">
    <property type="entry name" value="CofD"/>
</dbReference>
<evidence type="ECO:0000313" key="4">
    <source>
        <dbReference type="Proteomes" id="UP001345013"/>
    </source>
</evidence>
<feature type="compositionally biased region" description="Low complexity" evidence="1">
    <location>
        <begin position="1004"/>
        <end position="1039"/>
    </location>
</feature>
<feature type="compositionally biased region" description="Basic and acidic residues" evidence="1">
    <location>
        <begin position="1124"/>
        <end position="1135"/>
    </location>
</feature>
<dbReference type="Proteomes" id="UP001345013">
    <property type="component" value="Unassembled WGS sequence"/>
</dbReference>
<dbReference type="Gene3D" id="2.60.40.640">
    <property type="match status" value="1"/>
</dbReference>
<gene>
    <name evidence="3" type="primary">LDB19</name>
    <name evidence="3" type="ORF">LTR24_003518</name>
</gene>
<feature type="region of interest" description="Disordered" evidence="1">
    <location>
        <begin position="949"/>
        <end position="1039"/>
    </location>
</feature>
<evidence type="ECO:0000256" key="1">
    <source>
        <dbReference type="SAM" id="MobiDB-lite"/>
    </source>
</evidence>
<dbReference type="Gene3D" id="3.40.50.10680">
    <property type="entry name" value="CofD-like domains"/>
    <property type="match status" value="1"/>
</dbReference>
<sequence>MDSLLHPIKKAKKRDDSEERDSRDKKRGSLAIRPIAKSKERTVTRNGSVASPGLKPSPCKIEMIMESPPAIFHGSTHCSAGALLSGRLKLNVEDPSGEVRLTQLNMVLQVDSTTKKPVQKECRECTTKHEIIKEFKFLSEPKSFYKMGDNQFPWSHLLEGRLPATAHSQLGSITYSFIVTATTLSGEKITFTHPLHVSRAVPPGPDKASIRIFPPTHLTGRVSMPPVVHPIGKFPVSLSLSGVIEKKEQSQTRWRLKKMMWRIEENSKVKSVPCEKHKAKVSEGKAVQHTDSKQLGNGELKTGWKTDFDTAGGEIMLDFEAQLSTKSSHKTTCDVDSQSGLEVGHNLVVELIVAEEFVPNKNTNLITPTGAARVLRMQFALVVSERAGMGISWEDEMPPMYEDVPPSPPGYGGADKNDGAFGGAIMEDYQGPDFEYTDLERVSTNDPSDPPVYRQREWPDVDVGLPMRHRHGAEENDVAGPSRPRTQLRGFRLDELEEEPQYTPRRRVSGQEGDAAVDYGEGSAGAAPIAQSSRRARRPMAPSRGGIVVFSGGSAANSLVDVFESVRRSKSCSLSYIIPISDNGGSSSELIRVFGGPGIGDVRSRLVRLIPQQPYSKEREAIGSLLSYRLSGTESRDARNDWSDIVDGTSQLWHGIPSAKKELIRSFFNLVNLEILKRSRPPTSTFDFRSASIGNLFLTGARLFSGSFESAIYLLSAVCGIPDEDIKVIPSINSNFSHHIAAELEDGNVIVGQNSISHPSNIAEKPSYESTMTRDRAPMMLSVNNGISVRDGLIPTNTREGDTHDMSLAQEEEDAHPPFTLPTLRTSNITFTKSANELEDLPSRISRIHYVNSFGQEILPPANPRAIQSIQQASVIIYSIGSLYTSIVPNLVLRGMGETMHKNNIAAKVLILNGCLDREVGSAKSARSFTAADFIDAIVKAGEQSRGVVWPPTARSKDNMADGSFETDIAAQDTRRPNLRRAQSEGHTLRVNGYSKQLPSPMLASAMPSRTASPSSSPEAPTLQPSPTTASSRSSSKPNPIYKHYVTHLIHLPNSEGTPFVDQELLSTHFGVKCIRVYGRRNESGPGMFYDRQALQGAIEAALGGKGQASTSADGEGAASGPRQLERGRRNTVER</sequence>
<dbReference type="InterPro" id="IPR014752">
    <property type="entry name" value="Arrestin-like_C"/>
</dbReference>